<keyword evidence="1" id="KW-0812">Transmembrane</keyword>
<dbReference type="Proteomes" id="UP000654075">
    <property type="component" value="Unassembled WGS sequence"/>
</dbReference>
<keyword evidence="3" id="KW-1185">Reference proteome</keyword>
<protein>
    <submittedName>
        <fullName evidence="2">Uncharacterized protein</fullName>
    </submittedName>
</protein>
<dbReference type="OrthoDB" id="288171at2759"/>
<evidence type="ECO:0000256" key="1">
    <source>
        <dbReference type="SAM" id="Phobius"/>
    </source>
</evidence>
<evidence type="ECO:0000313" key="3">
    <source>
        <dbReference type="Proteomes" id="UP000654075"/>
    </source>
</evidence>
<organism evidence="2 3">
    <name type="scientific">Polarella glacialis</name>
    <name type="common">Dinoflagellate</name>
    <dbReference type="NCBI Taxonomy" id="89957"/>
    <lineage>
        <taxon>Eukaryota</taxon>
        <taxon>Sar</taxon>
        <taxon>Alveolata</taxon>
        <taxon>Dinophyceae</taxon>
        <taxon>Suessiales</taxon>
        <taxon>Suessiaceae</taxon>
        <taxon>Polarella</taxon>
    </lineage>
</organism>
<gene>
    <name evidence="2" type="ORF">PGLA1383_LOCUS37129</name>
</gene>
<name>A0A813G3V6_POLGL</name>
<comment type="caution">
    <text evidence="2">The sequence shown here is derived from an EMBL/GenBank/DDBJ whole genome shotgun (WGS) entry which is preliminary data.</text>
</comment>
<keyword evidence="1" id="KW-0472">Membrane</keyword>
<feature type="transmembrane region" description="Helical" evidence="1">
    <location>
        <begin position="80"/>
        <end position="101"/>
    </location>
</feature>
<evidence type="ECO:0000313" key="2">
    <source>
        <dbReference type="EMBL" id="CAE8619543.1"/>
    </source>
</evidence>
<dbReference type="AlphaFoldDB" id="A0A813G3V6"/>
<proteinExistence type="predicted"/>
<keyword evidence="1" id="KW-1133">Transmembrane helix</keyword>
<feature type="transmembrane region" description="Helical" evidence="1">
    <location>
        <begin position="55"/>
        <end position="74"/>
    </location>
</feature>
<accession>A0A813G3V6</accession>
<feature type="transmembrane region" description="Helical" evidence="1">
    <location>
        <begin position="22"/>
        <end position="43"/>
    </location>
</feature>
<sequence length="168" mass="18073">MAVRFDRLGLALLVPRAGQPVGLHSALLCCAASLPALAVAATWSVRSSFYSHHHVFIFALFATHMGAAFGFAAYFEMVKWAVLTAAALLVGAFYLFVRYTLEFTSVQLLKAAQLQWACAHIVPSLGLLLAASLEVESGVARAIVDFICDAQDIMPTGMCIRILRNGGK</sequence>
<reference evidence="2" key="1">
    <citation type="submission" date="2021-02" db="EMBL/GenBank/DDBJ databases">
        <authorList>
            <person name="Dougan E. K."/>
            <person name="Rhodes N."/>
            <person name="Thang M."/>
            <person name="Chan C."/>
        </authorList>
    </citation>
    <scope>NUCLEOTIDE SEQUENCE</scope>
</reference>
<dbReference type="EMBL" id="CAJNNV010027165">
    <property type="protein sequence ID" value="CAE8619543.1"/>
    <property type="molecule type" value="Genomic_DNA"/>
</dbReference>